<evidence type="ECO:0000313" key="4">
    <source>
        <dbReference type="Proteomes" id="UP001152797"/>
    </source>
</evidence>
<dbReference type="EMBL" id="CAMXCT020006607">
    <property type="protein sequence ID" value="CAL1170234.1"/>
    <property type="molecule type" value="Genomic_DNA"/>
</dbReference>
<protein>
    <submittedName>
        <fullName evidence="2">Uncharacterized protein</fullName>
    </submittedName>
</protein>
<keyword evidence="1" id="KW-0175">Coiled coil</keyword>
<dbReference type="EMBL" id="CAMXCT010006607">
    <property type="protein sequence ID" value="CAI4016859.1"/>
    <property type="molecule type" value="Genomic_DNA"/>
</dbReference>
<proteinExistence type="predicted"/>
<dbReference type="OrthoDB" id="641149at2759"/>
<dbReference type="EMBL" id="CAMXCT030006607">
    <property type="protein sequence ID" value="CAL4804171.1"/>
    <property type="molecule type" value="Genomic_DNA"/>
</dbReference>
<dbReference type="AlphaFoldDB" id="A0A9P1GLV8"/>
<evidence type="ECO:0000313" key="2">
    <source>
        <dbReference type="EMBL" id="CAI4016859.1"/>
    </source>
</evidence>
<gene>
    <name evidence="2" type="ORF">C1SCF055_LOCUS41554</name>
</gene>
<evidence type="ECO:0000256" key="1">
    <source>
        <dbReference type="SAM" id="Coils"/>
    </source>
</evidence>
<name>A0A9P1GLV8_9DINO</name>
<evidence type="ECO:0000313" key="3">
    <source>
        <dbReference type="EMBL" id="CAL4804171.1"/>
    </source>
</evidence>
<accession>A0A9P1GLV8</accession>
<dbReference type="Proteomes" id="UP001152797">
    <property type="component" value="Unassembled WGS sequence"/>
</dbReference>
<keyword evidence="4" id="KW-1185">Reference proteome</keyword>
<feature type="coiled-coil region" evidence="1">
    <location>
        <begin position="321"/>
        <end position="355"/>
    </location>
</feature>
<sequence length="386" mass="44454">MKAIPRKRPLERPAGINRCDYDTIERWKADQYRFPPYHYMEQYVIWVNNRWRLTNSAERERLLGYGEGHTKVCMSASDIKRSKQAYEDERLSLLGDSFSIFSFVVPAAALCFRFLPKLHYATLARTASRQLGVVLKFLNSLLLGFGLWRFCTKTSRAERVKQRQKVKLRDAGLSENTQQRYYLGLRRLVPTLLKSSSLADMDERAADWVQERWEKGDSQHRVSDALCAMHHFEPWVRGKLPQAWKLFAVWRKLESPDRAPPLVLDIIYAWALYAIDHFNWDFAAMILLGFFALLRTGECLQVTARDLLIGEKSAVVSWQQLARAEAEKAELQELAEALTAQVQALQERLRSEDQEVSIGAVARCEDLTRQKAELEKDSGAAGAVLR</sequence>
<reference evidence="2" key="1">
    <citation type="submission" date="2022-10" db="EMBL/GenBank/DDBJ databases">
        <authorList>
            <person name="Chen Y."/>
            <person name="Dougan E. K."/>
            <person name="Chan C."/>
            <person name="Rhodes N."/>
            <person name="Thang M."/>
        </authorList>
    </citation>
    <scope>NUCLEOTIDE SEQUENCE</scope>
</reference>
<comment type="caution">
    <text evidence="2">The sequence shown here is derived from an EMBL/GenBank/DDBJ whole genome shotgun (WGS) entry which is preliminary data.</text>
</comment>
<reference evidence="3 4" key="2">
    <citation type="submission" date="2024-05" db="EMBL/GenBank/DDBJ databases">
        <authorList>
            <person name="Chen Y."/>
            <person name="Shah S."/>
            <person name="Dougan E. K."/>
            <person name="Thang M."/>
            <person name="Chan C."/>
        </authorList>
    </citation>
    <scope>NUCLEOTIDE SEQUENCE [LARGE SCALE GENOMIC DNA]</scope>
</reference>
<organism evidence="2">
    <name type="scientific">Cladocopium goreaui</name>
    <dbReference type="NCBI Taxonomy" id="2562237"/>
    <lineage>
        <taxon>Eukaryota</taxon>
        <taxon>Sar</taxon>
        <taxon>Alveolata</taxon>
        <taxon>Dinophyceae</taxon>
        <taxon>Suessiales</taxon>
        <taxon>Symbiodiniaceae</taxon>
        <taxon>Cladocopium</taxon>
    </lineage>
</organism>